<dbReference type="InterPro" id="IPR025411">
    <property type="entry name" value="DUF4136"/>
</dbReference>
<feature type="signal peptide" evidence="1">
    <location>
        <begin position="1"/>
        <end position="25"/>
    </location>
</feature>
<feature type="domain" description="DUF4136" evidence="2">
    <location>
        <begin position="39"/>
        <end position="195"/>
    </location>
</feature>
<gene>
    <name evidence="3" type="ORF">DR864_07875</name>
</gene>
<feature type="chain" id="PRO_5016773559" evidence="1">
    <location>
        <begin position="26"/>
        <end position="202"/>
    </location>
</feature>
<dbReference type="Proteomes" id="UP000251993">
    <property type="component" value="Chromosome"/>
</dbReference>
<sequence>MKVKYLNIMMGLAVAAMSWSCSPDALQDLTPEDSQVFITNYEKNTNFGNYSTFSLADSVFVVQNDRSGVATTALDFRVLSRVAENMTKRGYARVAKTAKPDFGVNVLRISETQTGVVANFNPWNSYWGFGGGGFYYPPTYSYYQTTERYWYVEIIDLKNAGTSDKATVVWNAQIRGDGIFDENTVASVIDAVFTQSTYLKKN</sequence>
<keyword evidence="4" id="KW-1185">Reference proteome</keyword>
<evidence type="ECO:0000313" key="3">
    <source>
        <dbReference type="EMBL" id="AXE17658.1"/>
    </source>
</evidence>
<proteinExistence type="predicted"/>
<dbReference type="EMBL" id="CP030850">
    <property type="protein sequence ID" value="AXE17658.1"/>
    <property type="molecule type" value="Genomic_DNA"/>
</dbReference>
<evidence type="ECO:0000313" key="4">
    <source>
        <dbReference type="Proteomes" id="UP000251993"/>
    </source>
</evidence>
<dbReference type="Pfam" id="PF13590">
    <property type="entry name" value="DUF4136"/>
    <property type="match status" value="1"/>
</dbReference>
<organism evidence="3 4">
    <name type="scientific">Runella rosea</name>
    <dbReference type="NCBI Taxonomy" id="2259595"/>
    <lineage>
        <taxon>Bacteria</taxon>
        <taxon>Pseudomonadati</taxon>
        <taxon>Bacteroidota</taxon>
        <taxon>Cytophagia</taxon>
        <taxon>Cytophagales</taxon>
        <taxon>Spirosomataceae</taxon>
        <taxon>Runella</taxon>
    </lineage>
</organism>
<accession>A0A344TG87</accession>
<dbReference type="RefSeq" id="WP_114066443.1">
    <property type="nucleotide sequence ID" value="NZ_CP030850.1"/>
</dbReference>
<dbReference type="AlphaFoldDB" id="A0A344TG87"/>
<evidence type="ECO:0000259" key="2">
    <source>
        <dbReference type="Pfam" id="PF13590"/>
    </source>
</evidence>
<dbReference type="Gene3D" id="3.30.160.670">
    <property type="match status" value="1"/>
</dbReference>
<keyword evidence="1" id="KW-0732">Signal</keyword>
<name>A0A344TG87_9BACT</name>
<dbReference type="KEGG" id="run:DR864_07875"/>
<protein>
    <submittedName>
        <fullName evidence="3">DUF4136 domain-containing protein</fullName>
    </submittedName>
</protein>
<evidence type="ECO:0000256" key="1">
    <source>
        <dbReference type="SAM" id="SignalP"/>
    </source>
</evidence>
<reference evidence="3 4" key="1">
    <citation type="submission" date="2018-07" db="EMBL/GenBank/DDBJ databases">
        <title>Genome sequencing of Runella.</title>
        <authorList>
            <person name="Baek M.-G."/>
            <person name="Yi H."/>
        </authorList>
    </citation>
    <scope>NUCLEOTIDE SEQUENCE [LARGE SCALE GENOMIC DNA]</scope>
    <source>
        <strain evidence="3 4">HYN0085</strain>
    </source>
</reference>
<dbReference type="OrthoDB" id="959498at2"/>